<keyword evidence="7" id="KW-1185">Reference proteome</keyword>
<dbReference type="Pfam" id="PF00578">
    <property type="entry name" value="AhpC-TSA"/>
    <property type="match status" value="1"/>
</dbReference>
<keyword evidence="3" id="KW-1015">Disulfide bond</keyword>
<keyword evidence="2" id="KW-0201">Cytochrome c-type biogenesis</keyword>
<accession>A0ABS2I9E1</accession>
<reference evidence="6 7" key="1">
    <citation type="submission" date="2021-02" db="EMBL/GenBank/DDBJ databases">
        <authorList>
            <person name="Lee D.-H."/>
        </authorList>
    </citation>
    <scope>NUCLEOTIDE SEQUENCE [LARGE SCALE GENOMIC DNA]</scope>
    <source>
        <strain evidence="6 7">UL073</strain>
    </source>
</reference>
<dbReference type="InterPro" id="IPR017937">
    <property type="entry name" value="Thioredoxin_CS"/>
</dbReference>
<name>A0ABS2I9E1_9GAMM</name>
<dbReference type="EMBL" id="JAFEUP010000001">
    <property type="protein sequence ID" value="MBM7059761.1"/>
    <property type="molecule type" value="Genomic_DNA"/>
</dbReference>
<dbReference type="PROSITE" id="PS00194">
    <property type="entry name" value="THIOREDOXIN_1"/>
    <property type="match status" value="1"/>
</dbReference>
<dbReference type="PANTHER" id="PTHR42852">
    <property type="entry name" value="THIOL:DISULFIDE INTERCHANGE PROTEIN DSBE"/>
    <property type="match status" value="1"/>
</dbReference>
<organism evidence="6 7">
    <name type="scientific">Zestomonas insulae</name>
    <dbReference type="NCBI Taxonomy" id="2809017"/>
    <lineage>
        <taxon>Bacteria</taxon>
        <taxon>Pseudomonadati</taxon>
        <taxon>Pseudomonadota</taxon>
        <taxon>Gammaproteobacteria</taxon>
        <taxon>Pseudomonadales</taxon>
        <taxon>Pseudomonadaceae</taxon>
        <taxon>Zestomonas</taxon>
    </lineage>
</organism>
<sequence length="160" mass="17659">MGMRLQRSMGRFVMTVIAGLLLAGCAEDAGVDQHGRKVAVERLEDQWLVINYWAEWCGPCRTEIPELNHLAKELKGQQVEVFGVNFDGLQGAELAKSSEALGIEFTVLATDPATRFSLPRSEALPVTYLVDKSGKVRDRLMGEQTAAGLRKRLLELQASD</sequence>
<dbReference type="Gene3D" id="3.40.30.10">
    <property type="entry name" value="Glutaredoxin"/>
    <property type="match status" value="1"/>
</dbReference>
<dbReference type="Proteomes" id="UP000717995">
    <property type="component" value="Unassembled WGS sequence"/>
</dbReference>
<dbReference type="PANTHER" id="PTHR42852:SF6">
    <property type="entry name" value="THIOL:DISULFIDE INTERCHANGE PROTEIN DSBE"/>
    <property type="match status" value="1"/>
</dbReference>
<dbReference type="InterPro" id="IPR000866">
    <property type="entry name" value="AhpC/TSA"/>
</dbReference>
<dbReference type="InterPro" id="IPR013766">
    <property type="entry name" value="Thioredoxin_domain"/>
</dbReference>
<evidence type="ECO:0000256" key="1">
    <source>
        <dbReference type="ARBA" id="ARBA00004196"/>
    </source>
</evidence>
<comment type="caution">
    <text evidence="6">The sequence shown here is derived from an EMBL/GenBank/DDBJ whole genome shotgun (WGS) entry which is preliminary data.</text>
</comment>
<evidence type="ECO:0000256" key="3">
    <source>
        <dbReference type="ARBA" id="ARBA00023157"/>
    </source>
</evidence>
<proteinExistence type="predicted"/>
<dbReference type="InterPro" id="IPR050553">
    <property type="entry name" value="Thioredoxin_ResA/DsbE_sf"/>
</dbReference>
<evidence type="ECO:0000259" key="5">
    <source>
        <dbReference type="PROSITE" id="PS51352"/>
    </source>
</evidence>
<evidence type="ECO:0000313" key="6">
    <source>
        <dbReference type="EMBL" id="MBM7059761.1"/>
    </source>
</evidence>
<protein>
    <submittedName>
        <fullName evidence="6">TlpA family protein disulfide reductase</fullName>
    </submittedName>
</protein>
<gene>
    <name evidence="6" type="ORF">JQX08_03505</name>
</gene>
<comment type="subcellular location">
    <subcellularLocation>
        <location evidence="1">Cell envelope</location>
    </subcellularLocation>
</comment>
<dbReference type="InterPro" id="IPR036249">
    <property type="entry name" value="Thioredoxin-like_sf"/>
</dbReference>
<dbReference type="PROSITE" id="PS51352">
    <property type="entry name" value="THIOREDOXIN_2"/>
    <property type="match status" value="1"/>
</dbReference>
<dbReference type="SUPFAM" id="SSF52833">
    <property type="entry name" value="Thioredoxin-like"/>
    <property type="match status" value="1"/>
</dbReference>
<dbReference type="CDD" id="cd02966">
    <property type="entry name" value="TlpA_like_family"/>
    <property type="match status" value="1"/>
</dbReference>
<evidence type="ECO:0000256" key="4">
    <source>
        <dbReference type="ARBA" id="ARBA00023284"/>
    </source>
</evidence>
<keyword evidence="4" id="KW-0676">Redox-active center</keyword>
<feature type="domain" description="Thioredoxin" evidence="5">
    <location>
        <begin position="3"/>
        <end position="158"/>
    </location>
</feature>
<evidence type="ECO:0000256" key="2">
    <source>
        <dbReference type="ARBA" id="ARBA00022748"/>
    </source>
</evidence>
<evidence type="ECO:0000313" key="7">
    <source>
        <dbReference type="Proteomes" id="UP000717995"/>
    </source>
</evidence>
<dbReference type="PROSITE" id="PS51257">
    <property type="entry name" value="PROKAR_LIPOPROTEIN"/>
    <property type="match status" value="1"/>
</dbReference>